<dbReference type="AlphaFoldDB" id="A0A381RNP6"/>
<dbReference type="InterPro" id="IPR018656">
    <property type="entry name" value="DUF2087"/>
</dbReference>
<gene>
    <name evidence="2" type="ORF">METZ01_LOCUS46346</name>
</gene>
<accession>A0A381RNP6</accession>
<organism evidence="2">
    <name type="scientific">marine metagenome</name>
    <dbReference type="NCBI Taxonomy" id="408172"/>
    <lineage>
        <taxon>unclassified sequences</taxon>
        <taxon>metagenomes</taxon>
        <taxon>ecological metagenomes</taxon>
    </lineage>
</organism>
<feature type="domain" description="DUF2087" evidence="1">
    <location>
        <begin position="10"/>
        <end position="79"/>
    </location>
</feature>
<reference evidence="2" key="1">
    <citation type="submission" date="2018-05" db="EMBL/GenBank/DDBJ databases">
        <authorList>
            <person name="Lanie J.A."/>
            <person name="Ng W.-L."/>
            <person name="Kazmierczak K.M."/>
            <person name="Andrzejewski T.M."/>
            <person name="Davidsen T.M."/>
            <person name="Wayne K.J."/>
            <person name="Tettelin H."/>
            <person name="Glass J.I."/>
            <person name="Rusch D."/>
            <person name="Podicherti R."/>
            <person name="Tsui H.-C.T."/>
            <person name="Winkler M.E."/>
        </authorList>
    </citation>
    <scope>NUCLEOTIDE SEQUENCE</scope>
</reference>
<protein>
    <recommendedName>
        <fullName evidence="1">DUF2087 domain-containing protein</fullName>
    </recommendedName>
</protein>
<name>A0A381RNP6_9ZZZZ</name>
<sequence length="84" mass="9997">MNNLFNAYGKITRWPKKQADKKSVIEFLAAKFIFDKIYTEKEVNGIIQQSHLFQDIALLRRELISRRYLARKDDGSEYWKITGQ</sequence>
<evidence type="ECO:0000313" key="2">
    <source>
        <dbReference type="EMBL" id="SUZ93492.1"/>
    </source>
</evidence>
<evidence type="ECO:0000259" key="1">
    <source>
        <dbReference type="Pfam" id="PF09860"/>
    </source>
</evidence>
<dbReference type="EMBL" id="UINC01002152">
    <property type="protein sequence ID" value="SUZ93492.1"/>
    <property type="molecule type" value="Genomic_DNA"/>
</dbReference>
<dbReference type="Pfam" id="PF09860">
    <property type="entry name" value="DUF2087"/>
    <property type="match status" value="1"/>
</dbReference>
<proteinExistence type="predicted"/>